<organism evidence="3 4">
    <name type="scientific">Paenibacillus anaericanus</name>
    <dbReference type="NCBI Taxonomy" id="170367"/>
    <lineage>
        <taxon>Bacteria</taxon>
        <taxon>Bacillati</taxon>
        <taxon>Bacillota</taxon>
        <taxon>Bacilli</taxon>
        <taxon>Bacillales</taxon>
        <taxon>Paenibacillaceae</taxon>
        <taxon>Paenibacillus</taxon>
    </lineage>
</organism>
<evidence type="ECO:0000313" key="3">
    <source>
        <dbReference type="EMBL" id="RUT47061.1"/>
    </source>
</evidence>
<gene>
    <name evidence="3" type="ORF">EJP82_09925</name>
</gene>
<accession>A0A433YB10</accession>
<protein>
    <submittedName>
        <fullName evidence="3">DUF418 domain-containing protein</fullName>
    </submittedName>
</protein>
<feature type="domain" description="DUF418" evidence="2">
    <location>
        <begin position="16"/>
        <end position="53"/>
    </location>
</feature>
<sequence length="56" mass="6906">MICKIVDCKNFTLQIQFVYCIVFLIIQVYISTIIMKKHRYGPFEFIWRKLVFWNIT</sequence>
<dbReference type="Pfam" id="PF04235">
    <property type="entry name" value="DUF418"/>
    <property type="match status" value="1"/>
</dbReference>
<keyword evidence="4" id="KW-1185">Reference proteome</keyword>
<keyword evidence="1" id="KW-0812">Transmembrane</keyword>
<reference evidence="3 4" key="1">
    <citation type="submission" date="2018-12" db="EMBL/GenBank/DDBJ databases">
        <authorList>
            <person name="Sun L."/>
            <person name="Chen Z."/>
        </authorList>
    </citation>
    <scope>NUCLEOTIDE SEQUENCE [LARGE SCALE GENOMIC DNA]</scope>
    <source>
        <strain evidence="3 4">DSM 15890</strain>
    </source>
</reference>
<evidence type="ECO:0000259" key="2">
    <source>
        <dbReference type="Pfam" id="PF04235"/>
    </source>
</evidence>
<dbReference type="OrthoDB" id="9807744at2"/>
<evidence type="ECO:0000313" key="4">
    <source>
        <dbReference type="Proteomes" id="UP000279446"/>
    </source>
</evidence>
<keyword evidence="1" id="KW-0472">Membrane</keyword>
<name>A0A433YB10_9BACL</name>
<feature type="transmembrane region" description="Helical" evidence="1">
    <location>
        <begin position="16"/>
        <end position="35"/>
    </location>
</feature>
<dbReference type="EMBL" id="RZNY01000006">
    <property type="protein sequence ID" value="RUT47061.1"/>
    <property type="molecule type" value="Genomic_DNA"/>
</dbReference>
<comment type="caution">
    <text evidence="3">The sequence shown here is derived from an EMBL/GenBank/DDBJ whole genome shotgun (WGS) entry which is preliminary data.</text>
</comment>
<dbReference type="Proteomes" id="UP000279446">
    <property type="component" value="Unassembled WGS sequence"/>
</dbReference>
<evidence type="ECO:0000256" key="1">
    <source>
        <dbReference type="SAM" id="Phobius"/>
    </source>
</evidence>
<dbReference type="InterPro" id="IPR007349">
    <property type="entry name" value="DUF418"/>
</dbReference>
<keyword evidence="1" id="KW-1133">Transmembrane helix</keyword>
<dbReference type="AlphaFoldDB" id="A0A433YB10"/>
<proteinExistence type="predicted"/>